<dbReference type="Pfam" id="PF00498">
    <property type="entry name" value="FHA"/>
    <property type="match status" value="1"/>
</dbReference>
<evidence type="ECO:0000259" key="2">
    <source>
        <dbReference type="PROSITE" id="PS50006"/>
    </source>
</evidence>
<dbReference type="SUPFAM" id="SSF49879">
    <property type="entry name" value="SMAD/FHA domain"/>
    <property type="match status" value="1"/>
</dbReference>
<protein>
    <recommendedName>
        <fullName evidence="6">FHA domain-containing protein</fullName>
    </recommendedName>
</protein>
<comment type="caution">
    <text evidence="4">The sequence shown here is derived from an EMBL/GenBank/DDBJ whole genome shotgun (WGS) entry which is preliminary data.</text>
</comment>
<dbReference type="Proteomes" id="UP000789595">
    <property type="component" value="Unassembled WGS sequence"/>
</dbReference>
<feature type="domain" description="CCHC-type" evidence="3">
    <location>
        <begin position="340"/>
        <end position="354"/>
    </location>
</feature>
<evidence type="ECO:0000313" key="4">
    <source>
        <dbReference type="EMBL" id="CAH0373272.1"/>
    </source>
</evidence>
<dbReference type="InterPro" id="IPR001878">
    <property type="entry name" value="Znf_CCHC"/>
</dbReference>
<reference evidence="4" key="1">
    <citation type="submission" date="2021-11" db="EMBL/GenBank/DDBJ databases">
        <authorList>
            <consortium name="Genoscope - CEA"/>
            <person name="William W."/>
        </authorList>
    </citation>
    <scope>NUCLEOTIDE SEQUENCE</scope>
</reference>
<keyword evidence="1" id="KW-0479">Metal-binding</keyword>
<dbReference type="GO" id="GO:0003676">
    <property type="term" value="F:nucleic acid binding"/>
    <property type="evidence" value="ECO:0007669"/>
    <property type="project" value="InterPro"/>
</dbReference>
<dbReference type="InterPro" id="IPR000253">
    <property type="entry name" value="FHA_dom"/>
</dbReference>
<dbReference type="Gene3D" id="2.60.200.20">
    <property type="match status" value="1"/>
</dbReference>
<dbReference type="OrthoDB" id="687730at2759"/>
<dbReference type="AlphaFoldDB" id="A0A8J2STA8"/>
<organism evidence="4 5">
    <name type="scientific">Pelagomonas calceolata</name>
    <dbReference type="NCBI Taxonomy" id="35677"/>
    <lineage>
        <taxon>Eukaryota</taxon>
        <taxon>Sar</taxon>
        <taxon>Stramenopiles</taxon>
        <taxon>Ochrophyta</taxon>
        <taxon>Pelagophyceae</taxon>
        <taxon>Pelagomonadales</taxon>
        <taxon>Pelagomonadaceae</taxon>
        <taxon>Pelagomonas</taxon>
    </lineage>
</organism>
<dbReference type="SUPFAM" id="SSF57756">
    <property type="entry name" value="Retrovirus zinc finger-like domains"/>
    <property type="match status" value="1"/>
</dbReference>
<evidence type="ECO:0008006" key="6">
    <source>
        <dbReference type="Google" id="ProtNLM"/>
    </source>
</evidence>
<proteinExistence type="predicted"/>
<dbReference type="GO" id="GO:0008270">
    <property type="term" value="F:zinc ion binding"/>
    <property type="evidence" value="ECO:0007669"/>
    <property type="project" value="UniProtKB-KW"/>
</dbReference>
<name>A0A8J2STA8_9STRA</name>
<dbReference type="Gene3D" id="3.30.40.10">
    <property type="entry name" value="Zinc/RING finger domain, C3HC4 (zinc finger)"/>
    <property type="match status" value="1"/>
</dbReference>
<gene>
    <name evidence="4" type="ORF">PECAL_4P04560</name>
</gene>
<keyword evidence="1" id="KW-0863">Zinc-finger</keyword>
<evidence type="ECO:0000259" key="3">
    <source>
        <dbReference type="PROSITE" id="PS50158"/>
    </source>
</evidence>
<dbReference type="PROSITE" id="PS50158">
    <property type="entry name" value="ZF_CCHC"/>
    <property type="match status" value="1"/>
</dbReference>
<dbReference type="InterPro" id="IPR050923">
    <property type="entry name" value="Cell_Proc_Reg/RNA_Proc"/>
</dbReference>
<sequence length="364" mass="38438">MAVLVLQNRDAAPRVPAQIALDPSNENAIVVGRSRKEADVCLDLPAPAPPCLISRRHARLRRDGASWFVSDLGSLNGVAVNDARLHQERKLVEGDVVRFGGAGGEELGGECATYVFSAKRRSSLLKTPSAKKRRVEPPTNHALDASNAACAAALSAADKASDAHNASNAAFTALQEHGEGARKVRRTALKALTCVPCGKPLACAVSLPCGHAIDEQCFLQRCFSLSGDPTTCACCGEQFPAFASALRRSAHVDAAVDALVLGDPALLAAHERRLDAAAAARRDAARRLDALPDPSLRPLVESLVLERTPSQADLAVGASSLLAPGRLLQAVADSYEEDVCDGCGERGHVQEDCPHRSELDEDED</sequence>
<dbReference type="EMBL" id="CAKKNE010000004">
    <property type="protein sequence ID" value="CAH0373272.1"/>
    <property type="molecule type" value="Genomic_DNA"/>
</dbReference>
<keyword evidence="5" id="KW-1185">Reference proteome</keyword>
<keyword evidence="1" id="KW-0862">Zinc</keyword>
<accession>A0A8J2STA8</accession>
<dbReference type="InterPro" id="IPR036875">
    <property type="entry name" value="Znf_CCHC_sf"/>
</dbReference>
<feature type="domain" description="FHA" evidence="2">
    <location>
        <begin position="29"/>
        <end position="85"/>
    </location>
</feature>
<evidence type="ECO:0000256" key="1">
    <source>
        <dbReference type="PROSITE-ProRule" id="PRU00047"/>
    </source>
</evidence>
<evidence type="ECO:0000313" key="5">
    <source>
        <dbReference type="Proteomes" id="UP000789595"/>
    </source>
</evidence>
<dbReference type="PROSITE" id="PS50006">
    <property type="entry name" value="FHA_DOMAIN"/>
    <property type="match status" value="1"/>
</dbReference>
<dbReference type="InterPro" id="IPR013083">
    <property type="entry name" value="Znf_RING/FYVE/PHD"/>
</dbReference>
<dbReference type="CDD" id="cd00060">
    <property type="entry name" value="FHA"/>
    <property type="match status" value="1"/>
</dbReference>
<dbReference type="PANTHER" id="PTHR23308">
    <property type="entry name" value="NUCLEAR INHIBITOR OF PROTEIN PHOSPHATASE-1"/>
    <property type="match status" value="1"/>
</dbReference>
<dbReference type="InterPro" id="IPR008984">
    <property type="entry name" value="SMAD_FHA_dom_sf"/>
</dbReference>
<dbReference type="SMART" id="SM00240">
    <property type="entry name" value="FHA"/>
    <property type="match status" value="1"/>
</dbReference>